<organism evidence="1 2">
    <name type="scientific">Pochonia chlamydosporia 170</name>
    <dbReference type="NCBI Taxonomy" id="1380566"/>
    <lineage>
        <taxon>Eukaryota</taxon>
        <taxon>Fungi</taxon>
        <taxon>Dikarya</taxon>
        <taxon>Ascomycota</taxon>
        <taxon>Pezizomycotina</taxon>
        <taxon>Sordariomycetes</taxon>
        <taxon>Hypocreomycetidae</taxon>
        <taxon>Hypocreales</taxon>
        <taxon>Clavicipitaceae</taxon>
        <taxon>Pochonia</taxon>
    </lineage>
</organism>
<comment type="caution">
    <text evidence="1">The sequence shown here is derived from an EMBL/GenBank/DDBJ whole genome shotgun (WGS) entry which is preliminary data.</text>
</comment>
<dbReference type="EMBL" id="LSBJ02000006">
    <property type="protein sequence ID" value="OAQ62686.1"/>
    <property type="molecule type" value="Genomic_DNA"/>
</dbReference>
<evidence type="ECO:0000313" key="2">
    <source>
        <dbReference type="Proteomes" id="UP000078397"/>
    </source>
</evidence>
<protein>
    <submittedName>
        <fullName evidence="1">Uncharacterized protein</fullName>
    </submittedName>
</protein>
<sequence length="106" mass="11642">MWPVESQHMVRMRANCLITQFPPLTPCQYTKNAGSNGSKSSVTLLLSALSVAILFAARGQRWPVTAHANFPPIQTLSNIYDTKKVHSCFTNVIPETAKSIVPELTA</sequence>
<dbReference type="AlphaFoldDB" id="A0A179FB55"/>
<keyword evidence="2" id="KW-1185">Reference proteome</keyword>
<accession>A0A179FB55</accession>
<dbReference type="Proteomes" id="UP000078397">
    <property type="component" value="Unassembled WGS sequence"/>
</dbReference>
<name>A0A179FB55_METCM</name>
<dbReference type="KEGG" id="pchm:VFPPC_16369"/>
<reference evidence="1 2" key="1">
    <citation type="journal article" date="2016" name="PLoS Pathog.">
        <title>Biosynthesis of antibiotic leucinostatins in bio-control fungus Purpureocillium lilacinum and their inhibition on phytophthora revealed by genome mining.</title>
        <authorList>
            <person name="Wang G."/>
            <person name="Liu Z."/>
            <person name="Lin R."/>
            <person name="Li E."/>
            <person name="Mao Z."/>
            <person name="Ling J."/>
            <person name="Yang Y."/>
            <person name="Yin W.B."/>
            <person name="Xie B."/>
        </authorList>
    </citation>
    <scope>NUCLEOTIDE SEQUENCE [LARGE SCALE GENOMIC DNA]</scope>
    <source>
        <strain evidence="1">170</strain>
    </source>
</reference>
<proteinExistence type="predicted"/>
<gene>
    <name evidence="1" type="ORF">VFPPC_16369</name>
</gene>
<dbReference type="GeneID" id="28858116"/>
<dbReference type="RefSeq" id="XP_018140266.1">
    <property type="nucleotide sequence ID" value="XM_018294122.1"/>
</dbReference>
<evidence type="ECO:0000313" key="1">
    <source>
        <dbReference type="EMBL" id="OAQ62686.1"/>
    </source>
</evidence>